<dbReference type="InterPro" id="IPR029068">
    <property type="entry name" value="Glyas_Bleomycin-R_OHBP_Dase"/>
</dbReference>
<evidence type="ECO:0000256" key="4">
    <source>
        <dbReference type="ARBA" id="ARBA00033298"/>
    </source>
</evidence>
<dbReference type="SUPFAM" id="SSF54593">
    <property type="entry name" value="Glyoxalase/Bleomycin resistance protein/Dihydroxybiphenyl dioxygenase"/>
    <property type="match status" value="1"/>
</dbReference>
<dbReference type="EMBL" id="JADPIE010000002">
    <property type="protein sequence ID" value="MBF8436451.1"/>
    <property type="molecule type" value="Genomic_DNA"/>
</dbReference>
<proteinExistence type="predicted"/>
<protein>
    <recommendedName>
        <fullName evidence="2">Aldoketomutase</fullName>
    </recommendedName>
    <alternativeName>
        <fullName evidence="1">Ketone-aldehyde mutase</fullName>
    </alternativeName>
    <alternativeName>
        <fullName evidence="3">Methylglyoxalase</fullName>
    </alternativeName>
    <alternativeName>
        <fullName evidence="4">S-D-lactoylglutathione methylglyoxal lyase</fullName>
    </alternativeName>
</protein>
<accession>A0A931F7A6</accession>
<dbReference type="Gene3D" id="3.10.180.10">
    <property type="entry name" value="2,3-Dihydroxybiphenyl 1,2-Dioxygenase, domain 1"/>
    <property type="match status" value="1"/>
</dbReference>
<reference evidence="6" key="1">
    <citation type="submission" date="2020-11" db="EMBL/GenBank/DDBJ databases">
        <title>Halonatronomonas betainensis gen. nov., sp. nov. a novel haloalkaliphilic representative of the family Halanaerobiacae capable of betaine degradation.</title>
        <authorList>
            <person name="Boltyanskaya Y."/>
            <person name="Kevbrin V."/>
            <person name="Detkova E."/>
            <person name="Grouzdev D.S."/>
            <person name="Koziaeva V."/>
            <person name="Zhilina T."/>
        </authorList>
    </citation>
    <scope>NUCLEOTIDE SEQUENCE</scope>
    <source>
        <strain evidence="6">Z-7014</strain>
    </source>
</reference>
<dbReference type="GO" id="GO:0004462">
    <property type="term" value="F:lactoylglutathione lyase activity"/>
    <property type="evidence" value="ECO:0007669"/>
    <property type="project" value="TreeGrafter"/>
</dbReference>
<evidence type="ECO:0000313" key="6">
    <source>
        <dbReference type="EMBL" id="MBF8436451.1"/>
    </source>
</evidence>
<gene>
    <name evidence="6" type="ORF">I0Q91_05130</name>
</gene>
<dbReference type="PROSITE" id="PS51819">
    <property type="entry name" value="VOC"/>
    <property type="match status" value="1"/>
</dbReference>
<evidence type="ECO:0000256" key="1">
    <source>
        <dbReference type="ARBA" id="ARBA00030291"/>
    </source>
</evidence>
<keyword evidence="7" id="KW-1185">Reference proteome</keyword>
<evidence type="ECO:0000256" key="3">
    <source>
        <dbReference type="ARBA" id="ARBA00032460"/>
    </source>
</evidence>
<comment type="caution">
    <text evidence="6">The sequence shown here is derived from an EMBL/GenBank/DDBJ whole genome shotgun (WGS) entry which is preliminary data.</text>
</comment>
<dbReference type="Pfam" id="PF00903">
    <property type="entry name" value="Glyoxalase"/>
    <property type="match status" value="1"/>
</dbReference>
<dbReference type="PANTHER" id="PTHR46036:SF5">
    <property type="entry name" value="LACTOYLGLUTATHIONE LYASE"/>
    <property type="match status" value="1"/>
</dbReference>
<dbReference type="Proteomes" id="UP000621436">
    <property type="component" value="Unassembled WGS sequence"/>
</dbReference>
<dbReference type="InterPro" id="IPR004360">
    <property type="entry name" value="Glyas_Fos-R_dOase_dom"/>
</dbReference>
<evidence type="ECO:0000259" key="5">
    <source>
        <dbReference type="PROSITE" id="PS51819"/>
    </source>
</evidence>
<dbReference type="AlphaFoldDB" id="A0A931F7A6"/>
<name>A0A931F7A6_9FIRM</name>
<evidence type="ECO:0000313" key="7">
    <source>
        <dbReference type="Proteomes" id="UP000621436"/>
    </source>
</evidence>
<organism evidence="6 7">
    <name type="scientific">Halonatronomonas betaini</name>
    <dbReference type="NCBI Taxonomy" id="2778430"/>
    <lineage>
        <taxon>Bacteria</taxon>
        <taxon>Bacillati</taxon>
        <taxon>Bacillota</taxon>
        <taxon>Clostridia</taxon>
        <taxon>Halanaerobiales</taxon>
        <taxon>Halarsenatibacteraceae</taxon>
        <taxon>Halonatronomonas</taxon>
    </lineage>
</organism>
<dbReference type="PANTHER" id="PTHR46036">
    <property type="entry name" value="LACTOYLGLUTATHIONE LYASE"/>
    <property type="match status" value="1"/>
</dbReference>
<evidence type="ECO:0000256" key="2">
    <source>
        <dbReference type="ARBA" id="ARBA00030892"/>
    </source>
</evidence>
<feature type="domain" description="VOC" evidence="5">
    <location>
        <begin position="6"/>
        <end position="129"/>
    </location>
</feature>
<dbReference type="GO" id="GO:0005737">
    <property type="term" value="C:cytoplasm"/>
    <property type="evidence" value="ECO:0007669"/>
    <property type="project" value="TreeGrafter"/>
</dbReference>
<dbReference type="RefSeq" id="WP_270453343.1">
    <property type="nucleotide sequence ID" value="NZ_JADPIE010000002.1"/>
</dbReference>
<dbReference type="InterPro" id="IPR037523">
    <property type="entry name" value="VOC_core"/>
</dbReference>
<dbReference type="GO" id="GO:0019243">
    <property type="term" value="P:methylglyoxal catabolic process to D-lactate via S-lactoyl-glutathione"/>
    <property type="evidence" value="ECO:0007669"/>
    <property type="project" value="TreeGrafter"/>
</dbReference>
<sequence>MSQDYKIVHGCIRVLDLEKSIEFYEDALNFEVARRSDYPEDEFTLVFLKGPDSDFEIELTYNYDREEPYEIGDGFSHFAVVVDDIEEAHQEHKESGYEVTDIYTVGDEADGGLYFISDPDGYEVEIIQK</sequence>